<name>A0A511HIF7_9BACT</name>
<evidence type="ECO:0000313" key="3">
    <source>
        <dbReference type="Proteomes" id="UP000198717"/>
    </source>
</evidence>
<dbReference type="RefSeq" id="WP_090487263.1">
    <property type="nucleotide sequence ID" value="NZ_BJVY01000031.1"/>
</dbReference>
<organism evidence="1 4">
    <name type="scientific">Myxococcus virescens</name>
    <dbReference type="NCBI Taxonomy" id="83456"/>
    <lineage>
        <taxon>Bacteria</taxon>
        <taxon>Pseudomonadati</taxon>
        <taxon>Myxococcota</taxon>
        <taxon>Myxococcia</taxon>
        <taxon>Myxococcales</taxon>
        <taxon>Cystobacterineae</taxon>
        <taxon>Myxococcaceae</taxon>
        <taxon>Myxococcus</taxon>
    </lineage>
</organism>
<proteinExistence type="predicted"/>
<dbReference type="AlphaFoldDB" id="A0A511HIF7"/>
<reference evidence="1 4" key="2">
    <citation type="submission" date="2019-07" db="EMBL/GenBank/DDBJ databases">
        <title>Whole genome shotgun sequence of Myxococcus virescens NBRC 100334.</title>
        <authorList>
            <person name="Hosoyama A."/>
            <person name="Uohara A."/>
            <person name="Ohji S."/>
            <person name="Ichikawa N."/>
        </authorList>
    </citation>
    <scope>NUCLEOTIDE SEQUENCE [LARGE SCALE GENOMIC DNA]</scope>
    <source>
        <strain evidence="1 4">NBRC 100334</strain>
    </source>
</reference>
<comment type="caution">
    <text evidence="1">The sequence shown here is derived from an EMBL/GenBank/DDBJ whole genome shotgun (WGS) entry which is preliminary data.</text>
</comment>
<dbReference type="SUPFAM" id="SSF53901">
    <property type="entry name" value="Thiolase-like"/>
    <property type="match status" value="2"/>
</dbReference>
<accession>A0A511HIF7</accession>
<protein>
    <submittedName>
        <fullName evidence="2">3-oxoacyl-[acyl-carrier-protein] synthase-1</fullName>
    </submittedName>
    <submittedName>
        <fullName evidence="1">Beta-ketoacyl synthase</fullName>
    </submittedName>
</protein>
<dbReference type="EMBL" id="FNAJ01000002">
    <property type="protein sequence ID" value="SDD63728.1"/>
    <property type="molecule type" value="Genomic_DNA"/>
</dbReference>
<evidence type="ECO:0000313" key="1">
    <source>
        <dbReference type="EMBL" id="GEL73174.1"/>
    </source>
</evidence>
<evidence type="ECO:0000313" key="2">
    <source>
        <dbReference type="EMBL" id="SDD63728.1"/>
    </source>
</evidence>
<sequence>MGVDAVLVASGARAPVGTTAESVAAAVRAGISRVRRVQVPELGRQADSFIARDGLLDAQEWSGAARMAALGAMALEEVLARLAPAIPPENVDVPVLVGLPEERPGWKAADAARVVAALAALGSARLRLQVEPRLTGHASALEGLREAVTRVGRAARCPLVIVGGVDSYHDVQTLAWLRERNQWLEEGARTGFAPGEAAAFVAVMAAPDARRWRLAPHATVRAAATARETKLIHTDDLNLGEGLTAAVGEALVPMEDTREVVACVHSDLNGERYRSEEWGFVALRLGAAFRDASVIHTPVSSCGEVGAATGALNLVLCAQSWRRRYASGPRALLWGSSEAGLRAAALLEEPLSGSEGGVKPWPR</sequence>
<dbReference type="Proteomes" id="UP000321224">
    <property type="component" value="Unassembled WGS sequence"/>
</dbReference>
<dbReference type="Proteomes" id="UP000198717">
    <property type="component" value="Unassembled WGS sequence"/>
</dbReference>
<dbReference type="EMBL" id="BJVY01000031">
    <property type="protein sequence ID" value="GEL73174.1"/>
    <property type="molecule type" value="Genomic_DNA"/>
</dbReference>
<keyword evidence="3" id="KW-1185">Reference proteome</keyword>
<dbReference type="Gene3D" id="3.40.47.10">
    <property type="match status" value="1"/>
</dbReference>
<dbReference type="GO" id="GO:0016746">
    <property type="term" value="F:acyltransferase activity"/>
    <property type="evidence" value="ECO:0007669"/>
    <property type="project" value="InterPro"/>
</dbReference>
<dbReference type="InterPro" id="IPR016039">
    <property type="entry name" value="Thiolase-like"/>
</dbReference>
<evidence type="ECO:0000313" key="4">
    <source>
        <dbReference type="Proteomes" id="UP000321224"/>
    </source>
</evidence>
<gene>
    <name evidence="1" type="ORF">MVI01_49580</name>
    <name evidence="2" type="ORF">SAMN04488504_10266</name>
</gene>
<reference evidence="2 3" key="1">
    <citation type="submission" date="2016-10" db="EMBL/GenBank/DDBJ databases">
        <authorList>
            <person name="Varghese N."/>
            <person name="Submissions S."/>
        </authorList>
    </citation>
    <scope>NUCLEOTIDE SEQUENCE [LARGE SCALE GENOMIC DNA]</scope>
    <source>
        <strain evidence="2 3">DSM 2260</strain>
    </source>
</reference>